<organism evidence="1 2">
    <name type="scientific">Scortum barcoo</name>
    <name type="common">barcoo grunter</name>
    <dbReference type="NCBI Taxonomy" id="214431"/>
    <lineage>
        <taxon>Eukaryota</taxon>
        <taxon>Metazoa</taxon>
        <taxon>Chordata</taxon>
        <taxon>Craniata</taxon>
        <taxon>Vertebrata</taxon>
        <taxon>Euteleostomi</taxon>
        <taxon>Actinopterygii</taxon>
        <taxon>Neopterygii</taxon>
        <taxon>Teleostei</taxon>
        <taxon>Neoteleostei</taxon>
        <taxon>Acanthomorphata</taxon>
        <taxon>Eupercaria</taxon>
        <taxon>Centrarchiformes</taxon>
        <taxon>Terapontoidei</taxon>
        <taxon>Terapontidae</taxon>
        <taxon>Scortum</taxon>
    </lineage>
</organism>
<comment type="caution">
    <text evidence="1">The sequence shown here is derived from an EMBL/GenBank/DDBJ whole genome shotgun (WGS) entry which is preliminary data.</text>
</comment>
<name>A0ACB8X2P8_9TELE</name>
<keyword evidence="2" id="KW-1185">Reference proteome</keyword>
<evidence type="ECO:0000313" key="1">
    <source>
        <dbReference type="EMBL" id="KAI3374373.1"/>
    </source>
</evidence>
<dbReference type="EMBL" id="CM041533">
    <property type="protein sequence ID" value="KAI3374373.1"/>
    <property type="molecule type" value="Genomic_DNA"/>
</dbReference>
<sequence>MLLPAATKALGIKGIQEDLPLRTVRQDIQVFHGHKVSFHVSPAGNPKMDELYRHVERLWRVDTVHHRPEQEVTRSKQDQQAVSLMDAKTVRIEVDGVRRERADMQKLIGAGAVQEVTPEKAVEECWYILYHLVAHNGKHRLVFNCSHQYLGQTLNQY</sequence>
<reference evidence="1" key="1">
    <citation type="submission" date="2022-04" db="EMBL/GenBank/DDBJ databases">
        <title>Jade perch genome.</title>
        <authorList>
            <person name="Chao B."/>
        </authorList>
    </citation>
    <scope>NUCLEOTIDE SEQUENCE</scope>
    <source>
        <strain evidence="1">CB-2022</strain>
    </source>
</reference>
<evidence type="ECO:0000313" key="2">
    <source>
        <dbReference type="Proteomes" id="UP000831701"/>
    </source>
</evidence>
<protein>
    <submittedName>
        <fullName evidence="1">Uncharacterized protein</fullName>
    </submittedName>
</protein>
<dbReference type="Proteomes" id="UP000831701">
    <property type="component" value="Chromosome 3"/>
</dbReference>
<accession>A0ACB8X2P8</accession>
<proteinExistence type="predicted"/>
<gene>
    <name evidence="1" type="ORF">L3Q82_006201</name>
</gene>